<dbReference type="EMBL" id="AP019367">
    <property type="protein sequence ID" value="BBH50414.1"/>
    <property type="molecule type" value="Genomic_DNA"/>
</dbReference>
<dbReference type="InterPro" id="IPR011990">
    <property type="entry name" value="TPR-like_helical_dom_sf"/>
</dbReference>
<keyword evidence="3" id="KW-1185">Reference proteome</keyword>
<evidence type="ECO:0000313" key="3">
    <source>
        <dbReference type="Proteomes" id="UP000273154"/>
    </source>
</evidence>
<gene>
    <name evidence="2" type="ORF">Pcatena_10010</name>
</gene>
<sequence>MWAPSFNLIALIAGGAAGAVAAGLGLHLARRHATKRSPGTGEPASPVPPQGYGPLTAEGADTAGADEPHADTQATAFPDELAKATDEATPAAPGPSHKPAEPALDPAPRPVDMDDLARELFQAADPISKLRSLTRRFEHAERRADEGQAARPDAISSYLARGLREAGILDADARWPELSVIRTNRSHTFYLRASDSSVAWGDMLRVLAVEGALNRALFAWEHFVEHADGDMDRADVTLEDCYRFNQALAGSITAQLGAEPIARASMSDMLGEWGVRQTIAAGIETFRLPLRLSARFRVNLMGGDAAIVASFVPAGAQPASVWSSGLDRILPASHQMRERMATDYALRCVLLLAAHAFRSSKRLCHVFVAVCLETPSRHACLVSGDVSREALREHDLSEDFDARRLARELGIRFSTENESLVAIEQGFELDSERFCPSGRYETVDLSGRVLPSFEASLLGAEHVCDLSINESARRATKAQEVVRELGGSTERSVRRILRLTENDPDLTVREAGRRTAGRLIDGTLSGDDAIAFVDDFVEGDELSRSCDQAMELLQQGSYAEAIEVLTDMLAPIDSLDTYADAGDDTWRQFMSYVSRTLYNRLLARPGERTHLVPDAYYGAQLLMSSALLAQGRTAEALGFARRAQDLDPLDMASVLRIVRCHELEGDLDAAASELRRWLDVAFDPQGIGVGYYRLAFIEWKRGRTDVADACYQKAAVSRAACSGAAAFELHTMRALGGTEPVEPASVNETLEAAGVPLAPTERVIGVLVEAAQASTDAEVFPVARSFATLLGALTGDDVMNGVVDSIEHEPDR</sequence>
<dbReference type="Gene3D" id="1.25.40.10">
    <property type="entry name" value="Tetratricopeptide repeat domain"/>
    <property type="match status" value="1"/>
</dbReference>
<feature type="region of interest" description="Disordered" evidence="1">
    <location>
        <begin position="84"/>
        <end position="111"/>
    </location>
</feature>
<proteinExistence type="predicted"/>
<protein>
    <recommendedName>
        <fullName evidence="4">Tetratricopeptide repeat protein</fullName>
    </recommendedName>
</protein>
<evidence type="ECO:0000313" key="2">
    <source>
        <dbReference type="EMBL" id="BBH50414.1"/>
    </source>
</evidence>
<dbReference type="GeneID" id="88849134"/>
<name>A0A3G9K7L9_9ACTN</name>
<evidence type="ECO:0000256" key="1">
    <source>
        <dbReference type="SAM" id="MobiDB-lite"/>
    </source>
</evidence>
<dbReference type="RefSeq" id="WP_126422221.1">
    <property type="nucleotide sequence ID" value="NZ_AP019367.1"/>
</dbReference>
<dbReference type="Proteomes" id="UP000273154">
    <property type="component" value="Chromosome"/>
</dbReference>
<organism evidence="2 3">
    <name type="scientific">Parolsenella catena</name>
    <dbReference type="NCBI Taxonomy" id="2003188"/>
    <lineage>
        <taxon>Bacteria</taxon>
        <taxon>Bacillati</taxon>
        <taxon>Actinomycetota</taxon>
        <taxon>Coriobacteriia</taxon>
        <taxon>Coriobacteriales</taxon>
        <taxon>Atopobiaceae</taxon>
        <taxon>Parolsenella</taxon>
    </lineage>
</organism>
<evidence type="ECO:0008006" key="4">
    <source>
        <dbReference type="Google" id="ProtNLM"/>
    </source>
</evidence>
<dbReference type="SUPFAM" id="SSF48452">
    <property type="entry name" value="TPR-like"/>
    <property type="match status" value="1"/>
</dbReference>
<accession>A0A3G9K7L9</accession>
<dbReference type="AlphaFoldDB" id="A0A3G9K7L9"/>
<dbReference type="KEGG" id="pcat:Pcatena_10010"/>
<dbReference type="OrthoDB" id="3185166at2"/>
<reference evidence="3" key="1">
    <citation type="submission" date="2018-11" db="EMBL/GenBank/DDBJ databases">
        <title>Comparative genomics of Parolsenella catena and Libanicoccus massiliensis: Reclassification of Libanicoccus massiliensis as Parolsenella massiliensis comb. nov.</title>
        <authorList>
            <person name="Sakamoto M."/>
            <person name="Ikeyama N."/>
            <person name="Murakami T."/>
            <person name="Mori H."/>
            <person name="Yuki M."/>
            <person name="Ohkuma M."/>
        </authorList>
    </citation>
    <scope>NUCLEOTIDE SEQUENCE [LARGE SCALE GENOMIC DNA]</scope>
    <source>
        <strain evidence="3">JCM 31932</strain>
    </source>
</reference>
<feature type="region of interest" description="Disordered" evidence="1">
    <location>
        <begin position="32"/>
        <end position="70"/>
    </location>
</feature>